<dbReference type="WBParaSite" id="RSKR_0000105900.1">
    <property type="protein sequence ID" value="RSKR_0000105900.1"/>
    <property type="gene ID" value="RSKR_0000105900"/>
</dbReference>
<protein>
    <submittedName>
        <fullName evidence="2">RNA helicase</fullName>
    </submittedName>
</protein>
<organism evidence="1 2">
    <name type="scientific">Rhabditophanes sp. KR3021</name>
    <dbReference type="NCBI Taxonomy" id="114890"/>
    <lineage>
        <taxon>Eukaryota</taxon>
        <taxon>Metazoa</taxon>
        <taxon>Ecdysozoa</taxon>
        <taxon>Nematoda</taxon>
        <taxon>Chromadorea</taxon>
        <taxon>Rhabditida</taxon>
        <taxon>Tylenchina</taxon>
        <taxon>Panagrolaimomorpha</taxon>
        <taxon>Strongyloidoidea</taxon>
        <taxon>Alloionematidae</taxon>
        <taxon>Rhabditophanes</taxon>
    </lineage>
</organism>
<reference evidence="2" key="1">
    <citation type="submission" date="2016-11" db="UniProtKB">
        <authorList>
            <consortium name="WormBaseParasite"/>
        </authorList>
    </citation>
    <scope>IDENTIFICATION</scope>
    <source>
        <strain evidence="2">KR3021</strain>
    </source>
</reference>
<evidence type="ECO:0000313" key="1">
    <source>
        <dbReference type="Proteomes" id="UP000095286"/>
    </source>
</evidence>
<sequence>MSFNNRGGGRGSSGGGRGGFTPFAAPVVNPAPIQVANTYRAESAPTFSAKQENAPSQGDYNGNNSYQAAEVTPVQNLQGQQFISAPTRQSFEAYQGPFSSNSDQQQVPVQQFAAPQEQQNFAAQAPAQQQPFVAQAPIQQQFGASTGFGQVQQPQVFAQQPQAFAQQPQAFAQQPQQAATPQVFAQQIATPQVFSQQAHLEVQAPTYTAAPESTPYFVGGSNATPVGRGGGRGAMPFNSGRGGFSGRGNSSGNEEAPAPAGRGGFSGRGNTSFPPAFNGEEGGRGGFSGRGRGNVVFSHSGDSNRGSSRGGGYRGNCDGDERGGRGGYRGRGGEDGERQGNYRGGGNEESAEGEEGGGRGGYNNRGGRGGGRGGGFSEGARDIGSQMEEEDAATRERQPIPYFVPSDRPVDELFLDDKKDADYFGTVDDLDDDILVTHGTDNFIKYDSWAECELHPQLLANIKASGYIKPRKIQAYAMPFVVQKIDLKAQGETGSGKSAAFLVPIIDDIKRNFEGPSEPCCPIALIIAPTRELVLQTHEQARKFSNGMGVTVAKCYGQYSVRENINELERGCNILCATPGRLKHFVEREHVNLKNLQYLVLDEADSLFESSFLSTIQETLLIGNCPPVDKRTTLLFSATFPDQIEDFAAELLKPDHAVIKNASFNTANKRVKHTFYKVPYPEKQNRVCELLLAEVEESFALGKPLRRTLIFVEMKRIADALALFLIEKKVRAVSINGDRPQSAREQALNDFRTHKVDVLVATDVCARGLDIKDLDHVINVDLSKSFVTFIHRCGRAGRLHEGFATSFYNPRKDAEIKDQIIGMLQHTGQPIPAIFNDEEEEEED</sequence>
<proteinExistence type="predicted"/>
<evidence type="ECO:0000313" key="2">
    <source>
        <dbReference type="WBParaSite" id="RSKR_0000105900.1"/>
    </source>
</evidence>
<name>A0AC35TIK6_9BILA</name>
<accession>A0AC35TIK6</accession>
<dbReference type="Proteomes" id="UP000095286">
    <property type="component" value="Unplaced"/>
</dbReference>